<dbReference type="OrthoDB" id="9767994at2"/>
<keyword evidence="4" id="KW-1185">Reference proteome</keyword>
<dbReference type="STRING" id="1670800.BSQ44_00215"/>
<dbReference type="InterPro" id="IPR046867">
    <property type="entry name" value="AldOxase/xan_DH_MoCoBD2"/>
</dbReference>
<dbReference type="Proteomes" id="UP000182840">
    <property type="component" value="Chromosome"/>
</dbReference>
<dbReference type="RefSeq" id="WP_072601387.1">
    <property type="nucleotide sequence ID" value="NZ_CP018171.1"/>
</dbReference>
<evidence type="ECO:0000256" key="1">
    <source>
        <dbReference type="SAM" id="Phobius"/>
    </source>
</evidence>
<dbReference type="PIRSF" id="PIRSF036389">
    <property type="entry name" value="IOR_B"/>
    <property type="match status" value="1"/>
</dbReference>
<sequence>MASIGKIARRTFLIGAAAIAGGVAVGYWYVSRPYDNPLEDDLAEGEATFNPFVKIAADNTVTVIAPRAEMGQGISTTLAAFVAEELGVSLEELTVEHGPTSFAYYNGTMMEESGPFPWFDDSLIATIARDAFSSVGKVLGLQATGGSASTRDGFDRMRQAGAAARHMLLAAAADRFGVPAGQLETVGRTVVHEASGKSATFGELAADAAKMSPPSSVKLKDKADWTLLGKPQKRVDMRAKVTGAPIFGVDVMLPEMLFGTVKMNPVFWQKPTSVDLSKAEAVKGVVKIVPLDTTYGHGFGVIAENTWAAFKAADLIEADWGSPDYPADGAAVDEALNAALATEGSRLRDEGDVDVAFADAPAERVVEAEYAVPFLAHICMEPMNATARFKDGKLEIWAPNQMPTLVEYLSGAAIGLESADVTAYTTSLGGGFGRREADTTIYAAIMAKEVEGRPVKVIWSREEDVRHDTYRPAAKGRFRARMNEDGMPVALDMRIAAPSVVASVMHRTFPSLSPAGPDGTITQGSHDQPYTIADYRVSGAKADLGVPVGFWRSVGNSFNGFFHEGFMDEIATKGGLDPVEMRRKLMAAHPAAVKVVDKVAEMAKWGEALPAGRAKGFAFTLSFGSWVGEIVQVAETDAGIRVEKVWIAADVGTAIDPGIIEAQLTSGAVFGLSAAMGQEITFANGMVEQSNFHDFDAMRIHQCPEFEVAILENYHRMGGAGEIGTPPAAPALANAIFALTGKRLRALPLSREVSFA</sequence>
<keyword evidence="1" id="KW-0472">Membrane</keyword>
<reference evidence="4" key="1">
    <citation type="submission" date="2016-11" db="EMBL/GenBank/DDBJ databases">
        <title>Mesorhizobium oceanicum sp. nov., isolated from deep seawater in South China Sea.</title>
        <authorList>
            <person name="Fu G.-Y."/>
        </authorList>
    </citation>
    <scope>NUCLEOTIDE SEQUENCE [LARGE SCALE GENOMIC DNA]</scope>
    <source>
        <strain evidence="4">B7</strain>
    </source>
</reference>
<name>A0A1L3SKM7_9HYPH</name>
<accession>A0A1L3SKM7</accession>
<dbReference type="InterPro" id="IPR008274">
    <property type="entry name" value="AldOxase/xan_DH_MoCoBD1"/>
</dbReference>
<keyword evidence="1" id="KW-1133">Transmembrane helix</keyword>
<dbReference type="Gene3D" id="3.90.1170.50">
    <property type="entry name" value="Aldehyde oxidase/xanthine dehydrogenase, a/b hammerhead"/>
    <property type="match status" value="1"/>
</dbReference>
<evidence type="ECO:0000313" key="4">
    <source>
        <dbReference type="Proteomes" id="UP000182840"/>
    </source>
</evidence>
<dbReference type="SUPFAM" id="SSF56003">
    <property type="entry name" value="Molybdenum cofactor-binding domain"/>
    <property type="match status" value="2"/>
</dbReference>
<dbReference type="InterPro" id="IPR012368">
    <property type="entry name" value="OxRdtase_Mopterin-bd_su_IorB"/>
</dbReference>
<dbReference type="EMBL" id="CP018171">
    <property type="protein sequence ID" value="APH69974.1"/>
    <property type="molecule type" value="Genomic_DNA"/>
</dbReference>
<dbReference type="GO" id="GO:0016491">
    <property type="term" value="F:oxidoreductase activity"/>
    <property type="evidence" value="ECO:0007669"/>
    <property type="project" value="InterPro"/>
</dbReference>
<dbReference type="PANTHER" id="PTHR47495:SF2">
    <property type="entry name" value="ALDEHYDE DEHYDROGENASE"/>
    <property type="match status" value="1"/>
</dbReference>
<dbReference type="Gene3D" id="3.30.365.10">
    <property type="entry name" value="Aldehyde oxidase/xanthine dehydrogenase, molybdopterin binding domain"/>
    <property type="match status" value="4"/>
</dbReference>
<dbReference type="AlphaFoldDB" id="A0A1L3SKM7"/>
<dbReference type="InterPro" id="IPR037165">
    <property type="entry name" value="AldOxase/xan_DH_Mopterin-bd_sf"/>
</dbReference>
<dbReference type="PANTHER" id="PTHR47495">
    <property type="entry name" value="ALDEHYDE DEHYDROGENASE"/>
    <property type="match status" value="1"/>
</dbReference>
<evidence type="ECO:0000313" key="3">
    <source>
        <dbReference type="EMBL" id="APH69974.1"/>
    </source>
</evidence>
<dbReference type="KEGG" id="meso:BSQ44_00215"/>
<evidence type="ECO:0000259" key="2">
    <source>
        <dbReference type="SMART" id="SM01008"/>
    </source>
</evidence>
<dbReference type="InterPro" id="IPR052516">
    <property type="entry name" value="N-heterocyclic_Hydroxylase"/>
</dbReference>
<dbReference type="SMART" id="SM01008">
    <property type="entry name" value="Ald_Xan_dh_C"/>
    <property type="match status" value="1"/>
</dbReference>
<dbReference type="Pfam" id="PF20256">
    <property type="entry name" value="MoCoBD_2"/>
    <property type="match status" value="2"/>
</dbReference>
<protein>
    <submittedName>
        <fullName evidence="3">Aldehyde dehydrogenase</fullName>
    </submittedName>
</protein>
<feature type="domain" description="Aldehyde oxidase/xanthine dehydrogenase a/b hammerhead" evidence="2">
    <location>
        <begin position="242"/>
        <end position="324"/>
    </location>
</feature>
<gene>
    <name evidence="3" type="ORF">BSQ44_00215</name>
</gene>
<dbReference type="Pfam" id="PF02738">
    <property type="entry name" value="MoCoBD_1"/>
    <property type="match status" value="1"/>
</dbReference>
<proteinExistence type="predicted"/>
<keyword evidence="1" id="KW-0812">Transmembrane</keyword>
<organism evidence="3 4">
    <name type="scientific">Aquibium oceanicum</name>
    <dbReference type="NCBI Taxonomy" id="1670800"/>
    <lineage>
        <taxon>Bacteria</taxon>
        <taxon>Pseudomonadati</taxon>
        <taxon>Pseudomonadota</taxon>
        <taxon>Alphaproteobacteria</taxon>
        <taxon>Hyphomicrobiales</taxon>
        <taxon>Phyllobacteriaceae</taxon>
        <taxon>Aquibium</taxon>
    </lineage>
</organism>
<feature type="transmembrane region" description="Helical" evidence="1">
    <location>
        <begin position="12"/>
        <end position="30"/>
    </location>
</feature>
<dbReference type="InterPro" id="IPR000674">
    <property type="entry name" value="Ald_Oxase/Xan_DH_a/b"/>
</dbReference>